<keyword evidence="1" id="KW-0472">Membrane</keyword>
<evidence type="ECO:0000313" key="3">
    <source>
        <dbReference type="Proteomes" id="UP000256257"/>
    </source>
</evidence>
<gene>
    <name evidence="2" type="ORF">DRF67_15735</name>
</gene>
<reference evidence="2 3" key="1">
    <citation type="submission" date="2018-06" db="EMBL/GenBank/DDBJ databases">
        <title>Novel Chryseobacterium species.</title>
        <authorList>
            <person name="Newman J."/>
            <person name="Hugo C."/>
            <person name="Oosthuizen L."/>
            <person name="Charimba G."/>
        </authorList>
    </citation>
    <scope>NUCLEOTIDE SEQUENCE [LARGE SCALE GENOMIC DNA]</scope>
    <source>
        <strain evidence="2 3">7_F195</strain>
    </source>
</reference>
<dbReference type="InterPro" id="IPR016032">
    <property type="entry name" value="Sig_transdc_resp-reg_C-effctor"/>
</dbReference>
<dbReference type="Gene3D" id="1.25.40.10">
    <property type="entry name" value="Tetratricopeptide repeat domain"/>
    <property type="match status" value="1"/>
</dbReference>
<accession>A0A3D9AW72</accession>
<dbReference type="Gene3D" id="1.10.10.10">
    <property type="entry name" value="Winged helix-like DNA-binding domain superfamily/Winged helix DNA-binding domain"/>
    <property type="match status" value="1"/>
</dbReference>
<evidence type="ECO:0000313" key="2">
    <source>
        <dbReference type="EMBL" id="REC45392.1"/>
    </source>
</evidence>
<protein>
    <recommendedName>
        <fullName evidence="4">HTH luxR-type domain-containing protein</fullName>
    </recommendedName>
</protein>
<dbReference type="SMART" id="SM00028">
    <property type="entry name" value="TPR"/>
    <property type="match status" value="3"/>
</dbReference>
<dbReference type="Proteomes" id="UP000256257">
    <property type="component" value="Unassembled WGS sequence"/>
</dbReference>
<dbReference type="SUPFAM" id="SSF46894">
    <property type="entry name" value="C-terminal effector domain of the bipartite response regulators"/>
    <property type="match status" value="1"/>
</dbReference>
<dbReference type="GO" id="GO:0006355">
    <property type="term" value="P:regulation of DNA-templated transcription"/>
    <property type="evidence" value="ECO:0007669"/>
    <property type="project" value="InterPro"/>
</dbReference>
<dbReference type="AlphaFoldDB" id="A0A3D9AW72"/>
<organism evidence="2 3">
    <name type="scientific">Chryseobacterium pennipullorum</name>
    <dbReference type="NCBI Taxonomy" id="2258963"/>
    <lineage>
        <taxon>Bacteria</taxon>
        <taxon>Pseudomonadati</taxon>
        <taxon>Bacteroidota</taxon>
        <taxon>Flavobacteriia</taxon>
        <taxon>Flavobacteriales</taxon>
        <taxon>Weeksellaceae</taxon>
        <taxon>Chryseobacterium group</taxon>
        <taxon>Chryseobacterium</taxon>
    </lineage>
</organism>
<evidence type="ECO:0008006" key="4">
    <source>
        <dbReference type="Google" id="ProtNLM"/>
    </source>
</evidence>
<keyword evidence="3" id="KW-1185">Reference proteome</keyword>
<name>A0A3D9AW72_9FLAO</name>
<keyword evidence="1" id="KW-0812">Transmembrane</keyword>
<evidence type="ECO:0000256" key="1">
    <source>
        <dbReference type="SAM" id="Phobius"/>
    </source>
</evidence>
<feature type="transmembrane region" description="Helical" evidence="1">
    <location>
        <begin position="333"/>
        <end position="352"/>
    </location>
</feature>
<dbReference type="GO" id="GO:0003677">
    <property type="term" value="F:DNA binding"/>
    <property type="evidence" value="ECO:0007669"/>
    <property type="project" value="InterPro"/>
</dbReference>
<dbReference type="SUPFAM" id="SSF48452">
    <property type="entry name" value="TPR-like"/>
    <property type="match status" value="1"/>
</dbReference>
<dbReference type="InterPro" id="IPR036388">
    <property type="entry name" value="WH-like_DNA-bd_sf"/>
</dbReference>
<sequence length="484" mass="56496">MYNILKVTLLFSLFSLFHIKAQYKSRDNIRLNYKKELDMYAEEYRNDPNTYLNKFEELRQNAISENYHDIAADCLYYKARCFYFNNKTDSSVANAERAIEEAEKYNIIYVKAKTKGLLALEFSRKGLTDRAIDQLEDALQMLPVGDHNNRALLSAMGIQIAFHGNDSQKEDDYSDSCLREARLSGNKTRLRSAYFAKGKMSLESENYVQAEAYFKKAAALSDPRDNFQNAHLHMAFGELYFKQQKYDSAISRQMNALKSAMIVKDKRLLLQIYNQLKKSYKATDNIKNYQLSDENSIRLRDTLDVLNIHQQQAVLRAMEKELKKSHEQEKNNYVMACAGALFILLFILFLFLKHYKKTQKLKNVFLEKEVLLNREQQKNKQLEGELRKDVLADLLSSATENHPLFLNKYKKVYPAFFETLDKLSSELTTEDLKCCAMMHMNLSAKEMAGYTYSSIRTVENRKYRIRKKLNLCSSVDLNKFLMNV</sequence>
<proteinExistence type="predicted"/>
<dbReference type="InterPro" id="IPR011990">
    <property type="entry name" value="TPR-like_helical_dom_sf"/>
</dbReference>
<comment type="caution">
    <text evidence="2">The sequence shown here is derived from an EMBL/GenBank/DDBJ whole genome shotgun (WGS) entry which is preliminary data.</text>
</comment>
<keyword evidence="1" id="KW-1133">Transmembrane helix</keyword>
<dbReference type="EMBL" id="QNVV01000016">
    <property type="protein sequence ID" value="REC45392.1"/>
    <property type="molecule type" value="Genomic_DNA"/>
</dbReference>
<dbReference type="InterPro" id="IPR019734">
    <property type="entry name" value="TPR_rpt"/>
</dbReference>